<gene>
    <name evidence="1" type="ORF">TSIB3V08_LOCUS7634</name>
</gene>
<proteinExistence type="predicted"/>
<accession>A0A7R9G272</accession>
<dbReference type="EMBL" id="OC003658">
    <property type="protein sequence ID" value="CAD7263559.1"/>
    <property type="molecule type" value="Genomic_DNA"/>
</dbReference>
<organism evidence="1">
    <name type="scientific">Timema shepardi</name>
    <name type="common">Walking stick</name>
    <dbReference type="NCBI Taxonomy" id="629360"/>
    <lineage>
        <taxon>Eukaryota</taxon>
        <taxon>Metazoa</taxon>
        <taxon>Ecdysozoa</taxon>
        <taxon>Arthropoda</taxon>
        <taxon>Hexapoda</taxon>
        <taxon>Insecta</taxon>
        <taxon>Pterygota</taxon>
        <taxon>Neoptera</taxon>
        <taxon>Polyneoptera</taxon>
        <taxon>Phasmatodea</taxon>
        <taxon>Timematodea</taxon>
        <taxon>Timematoidea</taxon>
        <taxon>Timematidae</taxon>
        <taxon>Timema</taxon>
    </lineage>
</organism>
<reference evidence="1" key="1">
    <citation type="submission" date="2020-11" db="EMBL/GenBank/DDBJ databases">
        <authorList>
            <person name="Tran Van P."/>
        </authorList>
    </citation>
    <scope>NUCLEOTIDE SEQUENCE</scope>
</reference>
<sequence length="177" mass="20150">MTKLCLSCGIPPKCECEHKPSLEYMKRLEVPFWKPGSSHRNRKVCFAPATWSSSTLWSLGLRHWLAYSSMQPIPVLNALQTSDKTNHAIISQKSRLAIPTWTQIMGMRSIKHRERKPGSRYDSEQANSAAMLPREECEAVQDLCLVHYCPPGFQCYIYTPPDCEGCNSTPDCQKMQL</sequence>
<name>A0A7R9G272_TIMSH</name>
<protein>
    <submittedName>
        <fullName evidence="1">Uncharacterized protein</fullName>
    </submittedName>
</protein>
<dbReference type="AlphaFoldDB" id="A0A7R9G272"/>
<evidence type="ECO:0000313" key="1">
    <source>
        <dbReference type="EMBL" id="CAD7263559.1"/>
    </source>
</evidence>